<evidence type="ECO:0000313" key="1">
    <source>
        <dbReference type="EMBL" id="VDD18623.1"/>
    </source>
</evidence>
<dbReference type="InterPro" id="IPR008507">
    <property type="entry name" value="DUF789"/>
</dbReference>
<organism evidence="1">
    <name type="scientific">Brassica oleracea</name>
    <name type="common">Wild cabbage</name>
    <dbReference type="NCBI Taxonomy" id="3712"/>
    <lineage>
        <taxon>Eukaryota</taxon>
        <taxon>Viridiplantae</taxon>
        <taxon>Streptophyta</taxon>
        <taxon>Embryophyta</taxon>
        <taxon>Tracheophyta</taxon>
        <taxon>Spermatophyta</taxon>
        <taxon>Magnoliopsida</taxon>
        <taxon>eudicotyledons</taxon>
        <taxon>Gunneridae</taxon>
        <taxon>Pentapetalae</taxon>
        <taxon>rosids</taxon>
        <taxon>malvids</taxon>
        <taxon>Brassicales</taxon>
        <taxon>Brassicaceae</taxon>
        <taxon>Brassiceae</taxon>
        <taxon>Brassica</taxon>
    </lineage>
</organism>
<name>A0A3P6CJG8_BRAOL</name>
<dbReference type="EMBL" id="LR031874">
    <property type="protein sequence ID" value="VDD18623.1"/>
    <property type="molecule type" value="Genomic_DNA"/>
</dbReference>
<dbReference type="AlphaFoldDB" id="A0A3P6CJG8"/>
<dbReference type="Pfam" id="PF05623">
    <property type="entry name" value="DUF789"/>
    <property type="match status" value="1"/>
</dbReference>
<reference evidence="1" key="1">
    <citation type="submission" date="2018-11" db="EMBL/GenBank/DDBJ databases">
        <authorList>
            <consortium name="Genoscope - CEA"/>
            <person name="William W."/>
        </authorList>
    </citation>
    <scope>NUCLEOTIDE SEQUENCE</scope>
</reference>
<feature type="non-terminal residue" evidence="1">
    <location>
        <position position="1"/>
    </location>
</feature>
<protein>
    <submittedName>
        <fullName evidence="1">Uncharacterized protein</fullName>
    </submittedName>
</protein>
<accession>A0A3P6CJG8</accession>
<dbReference type="PANTHER" id="PTHR31343">
    <property type="entry name" value="T15D22.8"/>
    <property type="match status" value="1"/>
</dbReference>
<dbReference type="PANTHER" id="PTHR31343:SF50">
    <property type="entry name" value="GB|AAD11584.1"/>
    <property type="match status" value="1"/>
</dbReference>
<sequence length="76" mass="8699">RLFGLRVCLESDKTLPQDGKVVLPAFGVVTSKLSCKAWNMSGTSDQQNINKMHQESAASWLRRLMFRHSDFDFFYG</sequence>
<gene>
    <name evidence="1" type="ORF">BOLC2T06314H</name>
</gene>
<proteinExistence type="predicted"/>